<dbReference type="Gene3D" id="1.10.630.10">
    <property type="entry name" value="Cytochrome P450"/>
    <property type="match status" value="1"/>
</dbReference>
<dbReference type="GO" id="GO:0004497">
    <property type="term" value="F:monooxygenase activity"/>
    <property type="evidence" value="ECO:0007669"/>
    <property type="project" value="UniProtKB-KW"/>
</dbReference>
<reference evidence="2" key="1">
    <citation type="submission" date="2010-06" db="EMBL/GenBank/DDBJ databases">
        <authorList>
            <person name="Carlson J."/>
            <person name="Booth B."/>
            <person name="Frise E."/>
            <person name="Sandler J."/>
            <person name="Wan K."/>
            <person name="Yu C."/>
            <person name="Celniker S."/>
        </authorList>
    </citation>
    <scope>NUCLEOTIDE SEQUENCE</scope>
</reference>
<evidence type="ECO:0000256" key="1">
    <source>
        <dbReference type="ARBA" id="ARBA00023033"/>
    </source>
</evidence>
<dbReference type="GO" id="GO:0005506">
    <property type="term" value="F:iron ion binding"/>
    <property type="evidence" value="ECO:0007669"/>
    <property type="project" value="InterPro"/>
</dbReference>
<proteinExistence type="evidence at transcript level"/>
<keyword evidence="1" id="KW-0503">Monooxygenase</keyword>
<dbReference type="AlphaFoldDB" id="D6W4M1"/>
<organism evidence="2">
    <name type="scientific">Drosophila melanogaster</name>
    <name type="common">Fruit fly</name>
    <dbReference type="NCBI Taxonomy" id="7227"/>
    <lineage>
        <taxon>Eukaryota</taxon>
        <taxon>Metazoa</taxon>
        <taxon>Ecdysozoa</taxon>
        <taxon>Arthropoda</taxon>
        <taxon>Hexapoda</taxon>
        <taxon>Insecta</taxon>
        <taxon>Pterygota</taxon>
        <taxon>Neoptera</taxon>
        <taxon>Endopterygota</taxon>
        <taxon>Diptera</taxon>
        <taxon>Brachycera</taxon>
        <taxon>Muscomorpha</taxon>
        <taxon>Ephydroidea</taxon>
        <taxon>Drosophilidae</taxon>
        <taxon>Drosophila</taxon>
        <taxon>Sophophora</taxon>
    </lineage>
</organism>
<dbReference type="GO" id="GO:0020037">
    <property type="term" value="F:heme binding"/>
    <property type="evidence" value="ECO:0007669"/>
    <property type="project" value="InterPro"/>
</dbReference>
<dbReference type="InterPro" id="IPR036396">
    <property type="entry name" value="Cyt_P450_sf"/>
</dbReference>
<dbReference type="GO" id="GO:0016705">
    <property type="term" value="F:oxidoreductase activity, acting on paired donors, with incorporation or reduction of molecular oxygen"/>
    <property type="evidence" value="ECO:0007669"/>
    <property type="project" value="InterPro"/>
</dbReference>
<accession>D6W4M1</accession>
<evidence type="ECO:0000313" key="2">
    <source>
        <dbReference type="EMBL" id="ADI32759.1"/>
    </source>
</evidence>
<name>D6W4M1_DROME</name>
<protein>
    <submittedName>
        <fullName evidence="2">MIP22327p</fullName>
    </submittedName>
</protein>
<dbReference type="EMBL" id="BT124921">
    <property type="protein sequence ID" value="ADI32759.1"/>
    <property type="molecule type" value="mRNA"/>
</dbReference>
<dbReference type="SUPFAM" id="SSF48264">
    <property type="entry name" value="Cytochrome P450"/>
    <property type="match status" value="1"/>
</dbReference>
<sequence length="102" mass="10978">MKILRDDLTDFFLSVVKPALSGMTLWTSPPSGGRSSRQGGSKFDLSHNWTLEQMAAQAIVFFLAGFETSSSTMSSSASRLISPTPAIHLHICPSEHLDPAVA</sequence>
<keyword evidence="1" id="KW-0560">Oxidoreductase</keyword>